<sequence>MEPSFAAARLQAGLVGNYHPTVLQTRRRNATAEWRNANGHRSSHVYSRRIRHRFPSQFSGGKTCWILLSNTRTRNITPAIFAMSDRDGEIVSIQGSSFLERAALWSVGLVTEVSNLVQSLGFTSSSDKTMSSSLAGVQAPHITPKPTRSEHAPGVYSQASSTPGPKRFPSNFWRQSPIPSLRQRNEVRPIHSEKSLDISAARSVIPTPKRFPSRFQRQSPIPSWERRKKERTLASNYHQPEVYASAAFTPAPTRFPSRFHRQSPISGLGVKKRDRSFGNSKTNAVSNTEQASGSNVDQIIKSKPKVSLPDRLPSLFVRLSPIDSHLKRASTSSSVSQTATVVSEILHELASPATKKSATRKKSSSLKETQVVMEHIEAEITVQTESIHDSDLASYKLPELKSIAKARGLKGYSKLRKSELLELLQSSGNINQQ</sequence>
<evidence type="ECO:0000259" key="2">
    <source>
        <dbReference type="SMART" id="SM00959"/>
    </source>
</evidence>
<organism evidence="3 4">
    <name type="scientific">Sphagnum troendelagicum</name>
    <dbReference type="NCBI Taxonomy" id="128251"/>
    <lineage>
        <taxon>Eukaryota</taxon>
        <taxon>Viridiplantae</taxon>
        <taxon>Streptophyta</taxon>
        <taxon>Embryophyta</taxon>
        <taxon>Bryophyta</taxon>
        <taxon>Sphagnophytina</taxon>
        <taxon>Sphagnopsida</taxon>
        <taxon>Sphagnales</taxon>
        <taxon>Sphagnaceae</taxon>
        <taxon>Sphagnum</taxon>
    </lineage>
</organism>
<protein>
    <recommendedName>
        <fullName evidence="2">Rho termination factor-like N-terminal domain-containing protein</fullName>
    </recommendedName>
</protein>
<proteinExistence type="predicted"/>
<feature type="region of interest" description="Disordered" evidence="1">
    <location>
        <begin position="254"/>
        <end position="291"/>
    </location>
</feature>
<keyword evidence="4" id="KW-1185">Reference proteome</keyword>
<evidence type="ECO:0000313" key="4">
    <source>
        <dbReference type="Proteomes" id="UP001497512"/>
    </source>
</evidence>
<dbReference type="Proteomes" id="UP001497512">
    <property type="component" value="Chromosome 3"/>
</dbReference>
<name>A0ABP0UIY4_9BRYO</name>
<dbReference type="EMBL" id="OZ019895">
    <property type="protein sequence ID" value="CAK9221260.1"/>
    <property type="molecule type" value="Genomic_DNA"/>
</dbReference>
<dbReference type="Pfam" id="PF07498">
    <property type="entry name" value="Rho_N"/>
    <property type="match status" value="1"/>
</dbReference>
<gene>
    <name evidence="3" type="ORF">CSSPTR1EN2_LOCUS15867</name>
</gene>
<dbReference type="InterPro" id="IPR011112">
    <property type="entry name" value="Rho-like_N"/>
</dbReference>
<dbReference type="PANTHER" id="PTHR34449">
    <property type="entry name" value="RHO TERMINATION FACTOR"/>
    <property type="match status" value="1"/>
</dbReference>
<feature type="compositionally biased region" description="Basic and acidic residues" evidence="1">
    <location>
        <begin position="183"/>
        <end position="193"/>
    </location>
</feature>
<accession>A0ABP0UIY4</accession>
<evidence type="ECO:0000313" key="3">
    <source>
        <dbReference type="EMBL" id="CAK9221260.1"/>
    </source>
</evidence>
<dbReference type="PANTHER" id="PTHR34449:SF2">
    <property type="entry name" value="RHO TERMINATION FACTOR"/>
    <property type="match status" value="1"/>
</dbReference>
<dbReference type="SMART" id="SM00959">
    <property type="entry name" value="Rho_N"/>
    <property type="match status" value="1"/>
</dbReference>
<feature type="domain" description="Rho termination factor-like N-terminal" evidence="2">
    <location>
        <begin position="391"/>
        <end position="432"/>
    </location>
</feature>
<reference evidence="3" key="1">
    <citation type="submission" date="2024-02" db="EMBL/GenBank/DDBJ databases">
        <authorList>
            <consortium name="ELIXIR-Norway"/>
            <consortium name="Elixir Norway"/>
        </authorList>
    </citation>
    <scope>NUCLEOTIDE SEQUENCE</scope>
</reference>
<feature type="compositionally biased region" description="Polar residues" evidence="1">
    <location>
        <begin position="277"/>
        <end position="291"/>
    </location>
</feature>
<evidence type="ECO:0000256" key="1">
    <source>
        <dbReference type="SAM" id="MobiDB-lite"/>
    </source>
</evidence>
<feature type="region of interest" description="Disordered" evidence="1">
    <location>
        <begin position="128"/>
        <end position="193"/>
    </location>
</feature>